<gene>
    <name evidence="1" type="ORF">SAMN04487947_3953</name>
</gene>
<dbReference type="AlphaFoldDB" id="A0A1I6J039"/>
<evidence type="ECO:0000313" key="2">
    <source>
        <dbReference type="Proteomes" id="UP000198531"/>
    </source>
</evidence>
<dbReference type="RefSeq" id="WP_191452910.1">
    <property type="nucleotide sequence ID" value="NZ_FOYT01000005.1"/>
</dbReference>
<organism evidence="1 2">
    <name type="scientific">Halogeometricum rufum</name>
    <dbReference type="NCBI Taxonomy" id="553469"/>
    <lineage>
        <taxon>Archaea</taxon>
        <taxon>Methanobacteriati</taxon>
        <taxon>Methanobacteriota</taxon>
        <taxon>Stenosarchaea group</taxon>
        <taxon>Halobacteria</taxon>
        <taxon>Halobacteriales</taxon>
        <taxon>Haloferacaceae</taxon>
        <taxon>Halogeometricum</taxon>
    </lineage>
</organism>
<accession>A0A1I6J039</accession>
<name>A0A1I6J039_9EURY</name>
<reference evidence="2" key="1">
    <citation type="submission" date="2016-10" db="EMBL/GenBank/DDBJ databases">
        <authorList>
            <person name="Varghese N."/>
            <person name="Submissions S."/>
        </authorList>
    </citation>
    <scope>NUCLEOTIDE SEQUENCE [LARGE SCALE GENOMIC DNA]</scope>
    <source>
        <strain evidence="2">CGMCC 1.7736</strain>
    </source>
</reference>
<protein>
    <submittedName>
        <fullName evidence="1">Uncharacterized protein</fullName>
    </submittedName>
</protein>
<dbReference type="EMBL" id="FOYT01000005">
    <property type="protein sequence ID" value="SFR72364.1"/>
    <property type="molecule type" value="Genomic_DNA"/>
</dbReference>
<dbReference type="STRING" id="553469.SAMN04487947_3953"/>
<proteinExistence type="predicted"/>
<sequence>MTPSVLHRAGRGVRRLGSWCAAPFRWVTHAVRSTDAAPTDERGWELDRPRRTETRWRRDGETVRCFRFDDGYVSTVEYDDRDVTWQLTPGQVPLASALAMATVYRHHGTTPQIDPEGRPFVAVGESGPRQVFEEIADEPVDYVYLDAIRTLEEYPSFIDVTDEVRRVYERMSPTRYSTMG</sequence>
<evidence type="ECO:0000313" key="1">
    <source>
        <dbReference type="EMBL" id="SFR72364.1"/>
    </source>
</evidence>
<keyword evidence="2" id="KW-1185">Reference proteome</keyword>
<dbReference type="Proteomes" id="UP000198531">
    <property type="component" value="Unassembled WGS sequence"/>
</dbReference>